<reference evidence="2" key="1">
    <citation type="submission" date="2019-12" db="EMBL/GenBank/DDBJ databases">
        <title>Genome sequencing and annotation of Brassica cretica.</title>
        <authorList>
            <person name="Studholme D.J."/>
            <person name="Sarris P."/>
        </authorList>
    </citation>
    <scope>NUCLEOTIDE SEQUENCE</scope>
    <source>
        <strain evidence="2">PFS-109/04</strain>
        <tissue evidence="2">Leaf</tissue>
    </source>
</reference>
<sequence length="107" mass="11639">MVPMTPISYPATFPITNQQATQPQHQSTLTPSAHSSHSVHVAPAAREQPVQQHPAELGWSAAFESSVVASVALLQRDHLDGLDHPCWCCLAFVVVDLFFLTLLAPGW</sequence>
<feature type="compositionally biased region" description="Polar residues" evidence="1">
    <location>
        <begin position="19"/>
        <end position="30"/>
    </location>
</feature>
<evidence type="ECO:0000256" key="1">
    <source>
        <dbReference type="SAM" id="MobiDB-lite"/>
    </source>
</evidence>
<proteinExistence type="predicted"/>
<feature type="region of interest" description="Disordered" evidence="1">
    <location>
        <begin position="19"/>
        <end position="47"/>
    </location>
</feature>
<gene>
    <name evidence="2" type="ORF">F2Q69_00041176</name>
</gene>
<feature type="compositionally biased region" description="Low complexity" evidence="1">
    <location>
        <begin position="31"/>
        <end position="45"/>
    </location>
</feature>
<dbReference type="Proteomes" id="UP000712600">
    <property type="component" value="Unassembled WGS sequence"/>
</dbReference>
<dbReference type="AlphaFoldDB" id="A0A8S9NVS2"/>
<dbReference type="EMBL" id="QGKX02001621">
    <property type="protein sequence ID" value="KAF3505019.1"/>
    <property type="molecule type" value="Genomic_DNA"/>
</dbReference>
<organism evidence="2 3">
    <name type="scientific">Brassica cretica</name>
    <name type="common">Mustard</name>
    <dbReference type="NCBI Taxonomy" id="69181"/>
    <lineage>
        <taxon>Eukaryota</taxon>
        <taxon>Viridiplantae</taxon>
        <taxon>Streptophyta</taxon>
        <taxon>Embryophyta</taxon>
        <taxon>Tracheophyta</taxon>
        <taxon>Spermatophyta</taxon>
        <taxon>Magnoliopsida</taxon>
        <taxon>eudicotyledons</taxon>
        <taxon>Gunneridae</taxon>
        <taxon>Pentapetalae</taxon>
        <taxon>rosids</taxon>
        <taxon>malvids</taxon>
        <taxon>Brassicales</taxon>
        <taxon>Brassicaceae</taxon>
        <taxon>Brassiceae</taxon>
        <taxon>Brassica</taxon>
    </lineage>
</organism>
<evidence type="ECO:0000313" key="2">
    <source>
        <dbReference type="EMBL" id="KAF3505019.1"/>
    </source>
</evidence>
<name>A0A8S9NVS2_BRACR</name>
<protein>
    <submittedName>
        <fullName evidence="2">Uncharacterized protein</fullName>
    </submittedName>
</protein>
<accession>A0A8S9NVS2</accession>
<evidence type="ECO:0000313" key="3">
    <source>
        <dbReference type="Proteomes" id="UP000712600"/>
    </source>
</evidence>
<comment type="caution">
    <text evidence="2">The sequence shown here is derived from an EMBL/GenBank/DDBJ whole genome shotgun (WGS) entry which is preliminary data.</text>
</comment>